<dbReference type="AlphaFoldDB" id="A0A8S1HRX8"/>
<name>A0A8S1HRX8_9PELO</name>
<keyword evidence="3" id="KW-1185">Reference proteome</keyword>
<comment type="caution">
    <text evidence="2">The sequence shown here is derived from an EMBL/GenBank/DDBJ whole genome shotgun (WGS) entry which is preliminary data.</text>
</comment>
<accession>A0A8S1HRX8</accession>
<keyword evidence="1" id="KW-0812">Transmembrane</keyword>
<protein>
    <submittedName>
        <fullName evidence="2">Uncharacterized protein</fullName>
    </submittedName>
</protein>
<keyword evidence="1" id="KW-0472">Membrane</keyword>
<feature type="transmembrane region" description="Helical" evidence="1">
    <location>
        <begin position="66"/>
        <end position="85"/>
    </location>
</feature>
<feature type="transmembrane region" description="Helical" evidence="1">
    <location>
        <begin position="105"/>
        <end position="125"/>
    </location>
</feature>
<organism evidence="2 3">
    <name type="scientific">Caenorhabditis auriculariae</name>
    <dbReference type="NCBI Taxonomy" id="2777116"/>
    <lineage>
        <taxon>Eukaryota</taxon>
        <taxon>Metazoa</taxon>
        <taxon>Ecdysozoa</taxon>
        <taxon>Nematoda</taxon>
        <taxon>Chromadorea</taxon>
        <taxon>Rhabditida</taxon>
        <taxon>Rhabditina</taxon>
        <taxon>Rhabditomorpha</taxon>
        <taxon>Rhabditoidea</taxon>
        <taxon>Rhabditidae</taxon>
        <taxon>Peloderinae</taxon>
        <taxon>Caenorhabditis</taxon>
    </lineage>
</organism>
<feature type="transmembrane region" description="Helical" evidence="1">
    <location>
        <begin position="33"/>
        <end position="54"/>
    </location>
</feature>
<reference evidence="2" key="1">
    <citation type="submission" date="2020-10" db="EMBL/GenBank/DDBJ databases">
        <authorList>
            <person name="Kikuchi T."/>
        </authorList>
    </citation>
    <scope>NUCLEOTIDE SEQUENCE</scope>
    <source>
        <strain evidence="2">NKZ352</strain>
    </source>
</reference>
<evidence type="ECO:0000256" key="1">
    <source>
        <dbReference type="SAM" id="Phobius"/>
    </source>
</evidence>
<sequence length="132" mass="14861">MEVVTLIGFTGPAVLAPYNIFFDANQISDLDSYYFILSMCCPHILMFIDAVLCLHRLLSFFEVAPWPLALTILTSIPSSFILIAFATMNSIPDGKDIVDEIQTAYQWILVLVLHIIFIGILIKCYSEDKKVP</sequence>
<keyword evidence="1" id="KW-1133">Transmembrane helix</keyword>
<evidence type="ECO:0000313" key="3">
    <source>
        <dbReference type="Proteomes" id="UP000835052"/>
    </source>
</evidence>
<dbReference type="EMBL" id="CAJGYM010000165">
    <property type="protein sequence ID" value="CAD6199302.1"/>
    <property type="molecule type" value="Genomic_DNA"/>
</dbReference>
<proteinExistence type="predicted"/>
<dbReference type="Proteomes" id="UP000835052">
    <property type="component" value="Unassembled WGS sequence"/>
</dbReference>
<evidence type="ECO:0000313" key="2">
    <source>
        <dbReference type="EMBL" id="CAD6199302.1"/>
    </source>
</evidence>
<gene>
    <name evidence="2" type="ORF">CAUJ_LOCUS15205</name>
</gene>